<evidence type="ECO:0000256" key="2">
    <source>
        <dbReference type="ARBA" id="ARBA00009918"/>
    </source>
</evidence>
<comment type="function">
    <text evidence="7">Lectin involved in the quality control of the secretory pathway. As a member of the endoplasmic reticulum-associated degradation lumenal (ERAD-L) surveillance system, targets misfolded endoplasmic reticulum lumenal glycoproteins for degradation.</text>
</comment>
<dbReference type="VEuPathDB" id="FungiDB:SOCG_02475"/>
<dbReference type="AlphaFoldDB" id="S9RA39"/>
<protein>
    <recommendedName>
        <fullName evidence="7">Endoplasmic reticulum lectin</fullName>
    </recommendedName>
    <alternativeName>
        <fullName evidence="7">Protein OS-9 homolog</fullName>
    </alternativeName>
</protein>
<accession>S9RA39</accession>
<feature type="region of interest" description="Disordered" evidence="8">
    <location>
        <begin position="262"/>
        <end position="309"/>
    </location>
</feature>
<dbReference type="InterPro" id="IPR009011">
    <property type="entry name" value="Man6P_isomerase_rcpt-bd_dom_sf"/>
</dbReference>
<feature type="chain" id="PRO_5004568551" description="Endoplasmic reticulum lectin" evidence="9">
    <location>
        <begin position="20"/>
        <end position="309"/>
    </location>
</feature>
<dbReference type="OMA" id="SMTIHVP"/>
<feature type="signal peptide" evidence="9">
    <location>
        <begin position="1"/>
        <end position="19"/>
    </location>
</feature>
<keyword evidence="12" id="KW-1185">Reference proteome</keyword>
<organism evidence="11 12">
    <name type="scientific">Schizosaccharomyces octosporus (strain yFS286)</name>
    <name type="common">Fission yeast</name>
    <name type="synonym">Octosporomyces octosporus</name>
    <dbReference type="NCBI Taxonomy" id="483514"/>
    <lineage>
        <taxon>Eukaryota</taxon>
        <taxon>Fungi</taxon>
        <taxon>Dikarya</taxon>
        <taxon>Ascomycota</taxon>
        <taxon>Taphrinomycotina</taxon>
        <taxon>Schizosaccharomycetes</taxon>
        <taxon>Schizosaccharomycetales</taxon>
        <taxon>Schizosaccharomycetaceae</taxon>
        <taxon>Schizosaccharomyces</taxon>
    </lineage>
</organism>
<dbReference type="OrthoDB" id="448954at2759"/>
<keyword evidence="6" id="KW-1015">Disulfide bond</keyword>
<evidence type="ECO:0000313" key="12">
    <source>
        <dbReference type="Proteomes" id="UP000016088"/>
    </source>
</evidence>
<proteinExistence type="inferred from homology"/>
<sequence>MGKLAIYTFLLYFASLSYASVFNWKDAFNYPKFSFEWSPEAVTLTRMEELKSELPNDKLWTRLRTGNEDYFCVYPNITAIKSKSVSKQPKPDTNSIRTQGFKALETLSNIFIMERRGYWAYDYLHNQFVRQYHLDLSPDLQKPVMEPLYFLGMASSQEKNVEPQEQQLLVMFDEGKAYLQTTYRNGTICDVTNKPRTVVLKYECEDDDPTPRFTQYQEVSSCSYSITIHVPALCKHRAFQSLDDSPSENIICYPISTESDVHSRVTGHKSQLPTGTSTNRSTALSNNAEDDVGGSTQPTSSSSDPMEEL</sequence>
<dbReference type="Gene3D" id="2.70.130.10">
    <property type="entry name" value="Mannose-6-phosphate receptor binding domain"/>
    <property type="match status" value="1"/>
</dbReference>
<dbReference type="EMBL" id="KE503206">
    <property type="protein sequence ID" value="EPX74995.1"/>
    <property type="molecule type" value="Genomic_DNA"/>
</dbReference>
<evidence type="ECO:0000256" key="3">
    <source>
        <dbReference type="ARBA" id="ARBA00022729"/>
    </source>
</evidence>
<dbReference type="SUPFAM" id="SSF50911">
    <property type="entry name" value="Mannose 6-phosphate receptor domain"/>
    <property type="match status" value="1"/>
</dbReference>
<dbReference type="eggNOG" id="KOG3394">
    <property type="taxonomic scope" value="Eukaryota"/>
</dbReference>
<dbReference type="GO" id="GO:0005788">
    <property type="term" value="C:endoplasmic reticulum lumen"/>
    <property type="evidence" value="ECO:0007669"/>
    <property type="project" value="UniProtKB-UniRule"/>
</dbReference>
<dbReference type="GeneID" id="25031452"/>
<feature type="compositionally biased region" description="Polar residues" evidence="8">
    <location>
        <begin position="294"/>
        <end position="309"/>
    </location>
</feature>
<dbReference type="InterPro" id="IPR045149">
    <property type="entry name" value="OS-9-like"/>
</dbReference>
<dbReference type="GO" id="GO:0030968">
    <property type="term" value="P:endoplasmic reticulum unfolded protein response"/>
    <property type="evidence" value="ECO:0007669"/>
    <property type="project" value="UniProtKB-UniRule"/>
</dbReference>
<dbReference type="HOGENOM" id="CLU_078323_0_0_1"/>
<evidence type="ECO:0000256" key="1">
    <source>
        <dbReference type="ARBA" id="ARBA00004367"/>
    </source>
</evidence>
<dbReference type="PANTHER" id="PTHR15414">
    <property type="entry name" value="OS-9-RELATED"/>
    <property type="match status" value="1"/>
</dbReference>
<keyword evidence="4 7" id="KW-0430">Lectin</keyword>
<dbReference type="PANTHER" id="PTHR15414:SF0">
    <property type="entry name" value="ENDOPLASMIC RETICULUM LECTIN 1"/>
    <property type="match status" value="1"/>
</dbReference>
<evidence type="ECO:0000256" key="7">
    <source>
        <dbReference type="RuleBase" id="RU369099"/>
    </source>
</evidence>
<evidence type="ECO:0000256" key="8">
    <source>
        <dbReference type="SAM" id="MobiDB-lite"/>
    </source>
</evidence>
<reference evidence="11 12" key="1">
    <citation type="journal article" date="2011" name="Science">
        <title>Comparative functional genomics of the fission yeasts.</title>
        <authorList>
            <person name="Rhind N."/>
            <person name="Chen Z."/>
            <person name="Yassour M."/>
            <person name="Thompson D.A."/>
            <person name="Haas B.J."/>
            <person name="Habib N."/>
            <person name="Wapinski I."/>
            <person name="Roy S."/>
            <person name="Lin M.F."/>
            <person name="Heiman D.I."/>
            <person name="Young S.K."/>
            <person name="Furuya K."/>
            <person name="Guo Y."/>
            <person name="Pidoux A."/>
            <person name="Chen H.M."/>
            <person name="Robbertse B."/>
            <person name="Goldberg J.M."/>
            <person name="Aoki K."/>
            <person name="Bayne E.H."/>
            <person name="Berlin A.M."/>
            <person name="Desjardins C.A."/>
            <person name="Dobbs E."/>
            <person name="Dukaj L."/>
            <person name="Fan L."/>
            <person name="FitzGerald M.G."/>
            <person name="French C."/>
            <person name="Gujja S."/>
            <person name="Hansen K."/>
            <person name="Keifenheim D."/>
            <person name="Levin J.Z."/>
            <person name="Mosher R.A."/>
            <person name="Mueller C.A."/>
            <person name="Pfiffner J."/>
            <person name="Priest M."/>
            <person name="Russ C."/>
            <person name="Smialowska A."/>
            <person name="Swoboda P."/>
            <person name="Sykes S.M."/>
            <person name="Vaughn M."/>
            <person name="Vengrova S."/>
            <person name="Yoder R."/>
            <person name="Zeng Q."/>
            <person name="Allshire R."/>
            <person name="Baulcombe D."/>
            <person name="Birren B.W."/>
            <person name="Brown W."/>
            <person name="Ekwall K."/>
            <person name="Kellis M."/>
            <person name="Leatherwood J."/>
            <person name="Levin H."/>
            <person name="Margalit H."/>
            <person name="Martienssen R."/>
            <person name="Nieduszynski C.A."/>
            <person name="Spatafora J.W."/>
            <person name="Friedman N."/>
            <person name="Dalgaard J.Z."/>
            <person name="Baumann P."/>
            <person name="Niki H."/>
            <person name="Regev A."/>
            <person name="Nusbaum C."/>
        </authorList>
    </citation>
    <scope>NUCLEOTIDE SEQUENCE [LARGE SCALE GENOMIC DNA]</scope>
    <source>
        <strain evidence="12">yFS286</strain>
    </source>
</reference>
<dbReference type="GO" id="GO:0030246">
    <property type="term" value="F:carbohydrate binding"/>
    <property type="evidence" value="ECO:0007669"/>
    <property type="project" value="UniProtKB-UniRule"/>
</dbReference>
<name>S9RA39_SCHOY</name>
<evidence type="ECO:0000259" key="10">
    <source>
        <dbReference type="PROSITE" id="PS51914"/>
    </source>
</evidence>
<dbReference type="Proteomes" id="UP000016088">
    <property type="component" value="Unassembled WGS sequence"/>
</dbReference>
<keyword evidence="5 7" id="KW-0256">Endoplasmic reticulum</keyword>
<gene>
    <name evidence="11" type="ORF">SOCG_02475</name>
</gene>
<evidence type="ECO:0000256" key="5">
    <source>
        <dbReference type="ARBA" id="ARBA00022824"/>
    </source>
</evidence>
<dbReference type="PROSITE" id="PS51914">
    <property type="entry name" value="MRH"/>
    <property type="match status" value="1"/>
</dbReference>
<evidence type="ECO:0000313" key="11">
    <source>
        <dbReference type="EMBL" id="EPX74995.1"/>
    </source>
</evidence>
<dbReference type="RefSeq" id="XP_013016422.1">
    <property type="nucleotide sequence ID" value="XM_013160968.1"/>
</dbReference>
<comment type="subcellular location">
    <subcellularLocation>
        <location evidence="1 7">Endoplasmic reticulum membrane</location>
        <topology evidence="1 7">Peripheral membrane protein</topology>
        <orientation evidence="1 7">Lumenal side</orientation>
    </subcellularLocation>
</comment>
<evidence type="ECO:0000256" key="4">
    <source>
        <dbReference type="ARBA" id="ARBA00022734"/>
    </source>
</evidence>
<comment type="similarity">
    <text evidence="2 7">Belongs to the OS-9 family.</text>
</comment>
<dbReference type="InterPro" id="IPR044865">
    <property type="entry name" value="MRH_dom"/>
</dbReference>
<feature type="domain" description="MRH" evidence="10">
    <location>
        <begin position="108"/>
        <end position="236"/>
    </location>
</feature>
<keyword evidence="7" id="KW-0472">Membrane</keyword>
<feature type="compositionally biased region" description="Polar residues" evidence="8">
    <location>
        <begin position="268"/>
        <end position="287"/>
    </location>
</feature>
<dbReference type="GO" id="GO:0005789">
    <property type="term" value="C:endoplasmic reticulum membrane"/>
    <property type="evidence" value="ECO:0007669"/>
    <property type="project" value="UniProtKB-SubCell"/>
</dbReference>
<evidence type="ECO:0000256" key="6">
    <source>
        <dbReference type="ARBA" id="ARBA00023157"/>
    </source>
</evidence>
<keyword evidence="3 9" id="KW-0732">Signal</keyword>
<evidence type="ECO:0000256" key="9">
    <source>
        <dbReference type="SAM" id="SignalP"/>
    </source>
</evidence>
<dbReference type="GO" id="GO:0030970">
    <property type="term" value="P:retrograde protein transport, ER to cytosol"/>
    <property type="evidence" value="ECO:0007669"/>
    <property type="project" value="TreeGrafter"/>
</dbReference>